<dbReference type="InterPro" id="IPR011014">
    <property type="entry name" value="MscS_channel_TM-2"/>
</dbReference>
<comment type="caution">
    <text evidence="13">The sequence shown here is derived from an EMBL/GenBank/DDBJ whole genome shotgun (WGS) entry which is preliminary data.</text>
</comment>
<organism evidence="13 14">
    <name type="scientific">Methylosinus sporium</name>
    <dbReference type="NCBI Taxonomy" id="428"/>
    <lineage>
        <taxon>Bacteria</taxon>
        <taxon>Pseudomonadati</taxon>
        <taxon>Pseudomonadota</taxon>
        <taxon>Alphaproteobacteria</taxon>
        <taxon>Hyphomicrobiales</taxon>
        <taxon>Methylocystaceae</taxon>
        <taxon>Methylosinus</taxon>
    </lineage>
</organism>
<comment type="subcellular location">
    <subcellularLocation>
        <location evidence="1">Cell membrane</location>
        <topology evidence="1">Multi-pass membrane protein</topology>
    </subcellularLocation>
</comment>
<keyword evidence="6 8" id="KW-0472">Membrane</keyword>
<feature type="domain" description="Mechanosensitive ion channel MscS" evidence="10">
    <location>
        <begin position="687"/>
        <end position="751"/>
    </location>
</feature>
<evidence type="ECO:0000256" key="7">
    <source>
        <dbReference type="SAM" id="MobiDB-lite"/>
    </source>
</evidence>
<evidence type="ECO:0000256" key="9">
    <source>
        <dbReference type="SAM" id="SignalP"/>
    </source>
</evidence>
<dbReference type="OrthoDB" id="9799209at2"/>
<evidence type="ECO:0000256" key="3">
    <source>
        <dbReference type="ARBA" id="ARBA00022475"/>
    </source>
</evidence>
<dbReference type="EMBL" id="PUIV01000003">
    <property type="protein sequence ID" value="PWB95226.1"/>
    <property type="molecule type" value="Genomic_DNA"/>
</dbReference>
<feature type="signal peptide" evidence="9">
    <location>
        <begin position="1"/>
        <end position="29"/>
    </location>
</feature>
<feature type="region of interest" description="Disordered" evidence="7">
    <location>
        <begin position="101"/>
        <end position="145"/>
    </location>
</feature>
<evidence type="ECO:0000256" key="8">
    <source>
        <dbReference type="SAM" id="Phobius"/>
    </source>
</evidence>
<keyword evidence="3" id="KW-1003">Cell membrane</keyword>
<evidence type="ECO:0000256" key="5">
    <source>
        <dbReference type="ARBA" id="ARBA00022989"/>
    </source>
</evidence>
<dbReference type="Pfam" id="PF00924">
    <property type="entry name" value="MS_channel_2nd"/>
    <property type="match status" value="1"/>
</dbReference>
<feature type="transmembrane region" description="Helical" evidence="8">
    <location>
        <begin position="593"/>
        <end position="616"/>
    </location>
</feature>
<dbReference type="InterPro" id="IPR049278">
    <property type="entry name" value="MS_channel_C"/>
</dbReference>
<evidence type="ECO:0000259" key="10">
    <source>
        <dbReference type="Pfam" id="PF00924"/>
    </source>
</evidence>
<dbReference type="Gene3D" id="3.30.70.100">
    <property type="match status" value="1"/>
</dbReference>
<feature type="domain" description="DUF3772" evidence="11">
    <location>
        <begin position="199"/>
        <end position="253"/>
    </location>
</feature>
<gene>
    <name evidence="13" type="ORF">C5689_03535</name>
</gene>
<sequence length="881" mass="94131">MARLTTESSALRRFLALCLILFVTSAAFAAEPSSSLEQFNARLDVARATLDEVEAALADPSLNDATLKSLRDRVDALPAELQDVVERLTPRLAALQARLDELSGPAKPTSETKEAPAAAPAPVPAEAPPKKEEPAPGKGARAPGNGRAVIAKASAEMRSSPAANPAPAPAVDSGSLATASVNAEWAEQKKLYEEVDATLKRARALSIETRQTALAIRARQRALFAKTLFLRTSGLFSPALWSSALQELPYDAKVFGLLLEQRGAAVSARLRNGQIESFLATIFCVLLLAVPATFFARRFAKREASVEAPDRFHKAAAAVTTTIVTAALPIAVVAAVALALDAFQLDDPVLAPLGRRLSESVTFVAVSYGLARGLLAPGLPQWRLVGLGDRLSRRMLYLAVLVGFVAAATRVLEQIAEFVQASLPVIVLTRGAGALFIAIVFLIVTVATRHETCEGDPGAVLDGRDANYALRLLAWVEIVVIAVALAAGYVAFANFLVLQLAWLAAVGAALYLLLAFVETGLTRAFQPETPLGRALVSGFGARQESLCQIAVLLTGLATLGLYAFALFVALVPYGFQSGDFFGNLQTAYAGFKIGEVTISPAGMATALALFALTYGATKALRRWLDQRLLPLTRLDMGLRHSIGASLGYAGFILAVAVALAELGLGLERLAIVAGALSVGIGFGLQSIVNNFVSGLILLWERAIRVGDWVVLGEEQGYVKRINVRSTEIETFDRATMIVPNSNLVSGVVKNWLRNDRIGRIKIAIAPHSGVDPEQIRELLLAAAKAQDGLLRIPAPQVMFLSMEQTAFRFELWCYVEDVEQATRVKSDLLFDIYRRFAEAEVKISAPAPAPAVVQVMGLEPFAPSPRALESGRERDYAVAGE</sequence>
<dbReference type="RefSeq" id="WP_108915897.1">
    <property type="nucleotide sequence ID" value="NZ_BGJY01000006.1"/>
</dbReference>
<dbReference type="InterPro" id="IPR010920">
    <property type="entry name" value="LSM_dom_sf"/>
</dbReference>
<feature type="transmembrane region" description="Helical" evidence="8">
    <location>
        <begin position="277"/>
        <end position="296"/>
    </location>
</feature>
<feature type="transmembrane region" description="Helical" evidence="8">
    <location>
        <begin position="496"/>
        <end position="517"/>
    </location>
</feature>
<evidence type="ECO:0000259" key="12">
    <source>
        <dbReference type="Pfam" id="PF21082"/>
    </source>
</evidence>
<feature type="transmembrane region" description="Helical" evidence="8">
    <location>
        <begin position="468"/>
        <end position="490"/>
    </location>
</feature>
<feature type="transmembrane region" description="Helical" evidence="8">
    <location>
        <begin position="394"/>
        <end position="412"/>
    </location>
</feature>
<comment type="similarity">
    <text evidence="2">Belongs to the MscS (TC 1.A.23) family.</text>
</comment>
<feature type="domain" description="Mechanosensitive ion channel MscS C-terminal" evidence="12">
    <location>
        <begin position="771"/>
        <end position="843"/>
    </location>
</feature>
<keyword evidence="5 8" id="KW-1133">Transmembrane helix</keyword>
<proteinExistence type="inferred from homology"/>
<feature type="transmembrane region" description="Helical" evidence="8">
    <location>
        <begin position="549"/>
        <end position="573"/>
    </location>
</feature>
<evidence type="ECO:0000256" key="6">
    <source>
        <dbReference type="ARBA" id="ARBA00023136"/>
    </source>
</evidence>
<evidence type="ECO:0000313" key="14">
    <source>
        <dbReference type="Proteomes" id="UP000245137"/>
    </source>
</evidence>
<dbReference type="SUPFAM" id="SSF82861">
    <property type="entry name" value="Mechanosensitive channel protein MscS (YggB), transmembrane region"/>
    <property type="match status" value="1"/>
</dbReference>
<dbReference type="Pfam" id="PF21082">
    <property type="entry name" value="MS_channel_3rd"/>
    <property type="match status" value="1"/>
</dbReference>
<feature type="transmembrane region" description="Helical" evidence="8">
    <location>
        <begin position="360"/>
        <end position="382"/>
    </location>
</feature>
<reference evidence="13 14" key="1">
    <citation type="journal article" date="2018" name="Appl. Microbiol. Biotechnol.">
        <title>Co-cultivation of the strictly anaerobic methanogen Methanosarcina barkeri with aerobic methanotrophs in an oxygen-limited membrane bioreactor.</title>
        <authorList>
            <person name="In 't Zandt M.H."/>
            <person name="van den Bosch T.J.M."/>
            <person name="Rijkers R."/>
            <person name="van Kessel M.A.H.J."/>
            <person name="Jetten M.S.M."/>
            <person name="Welte C.U."/>
        </authorList>
    </citation>
    <scope>NUCLEOTIDE SEQUENCE [LARGE SCALE GENOMIC DNA]</scope>
    <source>
        <strain evidence="13 14">DSM 17706</strain>
    </source>
</reference>
<dbReference type="GO" id="GO:0005886">
    <property type="term" value="C:plasma membrane"/>
    <property type="evidence" value="ECO:0007669"/>
    <property type="project" value="UniProtKB-SubCell"/>
</dbReference>
<keyword evidence="4 8" id="KW-0812">Transmembrane</keyword>
<dbReference type="InterPro" id="IPR052702">
    <property type="entry name" value="MscS-like_channel"/>
</dbReference>
<dbReference type="PANTHER" id="PTHR30347:SF9">
    <property type="entry name" value="MINICONDUCTANCE MECHANOSENSITIVE CHANNEL MSCM"/>
    <property type="match status" value="1"/>
</dbReference>
<accession>A0A2U1SUF3</accession>
<dbReference type="InterPro" id="IPR022249">
    <property type="entry name" value="DUF3772"/>
</dbReference>
<dbReference type="SUPFAM" id="SSF82689">
    <property type="entry name" value="Mechanosensitive channel protein MscS (YggB), C-terminal domain"/>
    <property type="match status" value="1"/>
</dbReference>
<name>A0A2U1SUF3_METSR</name>
<keyword evidence="9" id="KW-0732">Signal</keyword>
<dbReference type="InterPro" id="IPR006685">
    <property type="entry name" value="MscS_channel_2nd"/>
</dbReference>
<dbReference type="Pfam" id="PF12607">
    <property type="entry name" value="DUF3772"/>
    <property type="match status" value="1"/>
</dbReference>
<evidence type="ECO:0000313" key="13">
    <source>
        <dbReference type="EMBL" id="PWB95226.1"/>
    </source>
</evidence>
<evidence type="ECO:0000256" key="1">
    <source>
        <dbReference type="ARBA" id="ARBA00004651"/>
    </source>
</evidence>
<evidence type="ECO:0000259" key="11">
    <source>
        <dbReference type="Pfam" id="PF12607"/>
    </source>
</evidence>
<dbReference type="Proteomes" id="UP000245137">
    <property type="component" value="Unassembled WGS sequence"/>
</dbReference>
<dbReference type="InterPro" id="IPR011066">
    <property type="entry name" value="MscS_channel_C_sf"/>
</dbReference>
<dbReference type="Gene3D" id="1.10.287.1260">
    <property type="match status" value="1"/>
</dbReference>
<dbReference type="SUPFAM" id="SSF50182">
    <property type="entry name" value="Sm-like ribonucleoproteins"/>
    <property type="match status" value="1"/>
</dbReference>
<dbReference type="PANTHER" id="PTHR30347">
    <property type="entry name" value="POTASSIUM CHANNEL RELATED"/>
    <property type="match status" value="1"/>
</dbReference>
<dbReference type="AlphaFoldDB" id="A0A2U1SUF3"/>
<keyword evidence="14" id="KW-1185">Reference proteome</keyword>
<feature type="transmembrane region" description="Helical" evidence="8">
    <location>
        <begin position="637"/>
        <end position="659"/>
    </location>
</feature>
<feature type="region of interest" description="Disordered" evidence="7">
    <location>
        <begin position="154"/>
        <end position="173"/>
    </location>
</feature>
<dbReference type="InterPro" id="IPR023408">
    <property type="entry name" value="MscS_beta-dom_sf"/>
</dbReference>
<dbReference type="Gene3D" id="2.30.30.60">
    <property type="match status" value="1"/>
</dbReference>
<feature type="transmembrane region" description="Helical" evidence="8">
    <location>
        <begin position="424"/>
        <end position="447"/>
    </location>
</feature>
<evidence type="ECO:0000256" key="4">
    <source>
        <dbReference type="ARBA" id="ARBA00022692"/>
    </source>
</evidence>
<feature type="transmembrane region" description="Helical" evidence="8">
    <location>
        <begin position="317"/>
        <end position="340"/>
    </location>
</feature>
<feature type="chain" id="PRO_5015581796" evidence="9">
    <location>
        <begin position="30"/>
        <end position="881"/>
    </location>
</feature>
<feature type="transmembrane region" description="Helical" evidence="8">
    <location>
        <begin position="671"/>
        <end position="699"/>
    </location>
</feature>
<protein>
    <submittedName>
        <fullName evidence="13">DUF3772 domain-containing protein</fullName>
    </submittedName>
</protein>
<evidence type="ECO:0000256" key="2">
    <source>
        <dbReference type="ARBA" id="ARBA00008017"/>
    </source>
</evidence>
<dbReference type="GO" id="GO:0008381">
    <property type="term" value="F:mechanosensitive monoatomic ion channel activity"/>
    <property type="evidence" value="ECO:0007669"/>
    <property type="project" value="UniProtKB-ARBA"/>
</dbReference>